<dbReference type="PANTHER" id="PTHR30332">
    <property type="entry name" value="PROBABLE GENERAL SECRETION PATHWAY PROTEIN D"/>
    <property type="match status" value="1"/>
</dbReference>
<dbReference type="InterPro" id="IPR038591">
    <property type="entry name" value="NolW-like_sf"/>
</dbReference>
<dbReference type="Gene3D" id="2.60.40.1120">
    <property type="entry name" value="Carboxypeptidase-like, regulatory domain"/>
    <property type="match status" value="1"/>
</dbReference>
<dbReference type="InterPro" id="IPR001775">
    <property type="entry name" value="GspD/PilQ"/>
</dbReference>
<evidence type="ECO:0000313" key="9">
    <source>
        <dbReference type="Proteomes" id="UP000249008"/>
    </source>
</evidence>
<dbReference type="InterPro" id="IPR004846">
    <property type="entry name" value="T2SS/T3SS_dom"/>
</dbReference>
<proteinExistence type="inferred from homology"/>
<feature type="domain" description="Type II/III secretion system secretin-like" evidence="6">
    <location>
        <begin position="360"/>
        <end position="532"/>
    </location>
</feature>
<dbReference type="Pfam" id="PF03958">
    <property type="entry name" value="Secretin_N"/>
    <property type="match status" value="1"/>
</dbReference>
<accession>A0AAX1TMN1</accession>
<keyword evidence="5" id="KW-0813">Transport</keyword>
<evidence type="ECO:0000259" key="6">
    <source>
        <dbReference type="Pfam" id="PF00263"/>
    </source>
</evidence>
<gene>
    <name evidence="8" type="primary">pulD</name>
    <name evidence="8" type="ORF">NCTC12112_02848</name>
</gene>
<evidence type="ECO:0000256" key="4">
    <source>
        <dbReference type="RuleBase" id="RU004003"/>
    </source>
</evidence>
<reference evidence="8 9" key="1">
    <citation type="submission" date="2018-06" db="EMBL/GenBank/DDBJ databases">
        <authorList>
            <consortium name="Pathogen Informatics"/>
            <person name="Doyle S."/>
        </authorList>
    </citation>
    <scope>NUCLEOTIDE SEQUENCE [LARGE SCALE GENOMIC DNA]</scope>
    <source>
        <strain evidence="8 9">NCTC12112</strain>
    </source>
</reference>
<evidence type="ECO:0000256" key="5">
    <source>
        <dbReference type="RuleBase" id="RU004004"/>
    </source>
</evidence>
<evidence type="ECO:0000313" key="8">
    <source>
        <dbReference type="EMBL" id="SQJ13235.1"/>
    </source>
</evidence>
<dbReference type="Proteomes" id="UP000249008">
    <property type="component" value="Chromosome 1"/>
</dbReference>
<dbReference type="RefSeq" id="WP_005979524.1">
    <property type="nucleotide sequence ID" value="NZ_CABKNW010000004.1"/>
</dbReference>
<dbReference type="AlphaFoldDB" id="A0AAX1TMN1"/>
<dbReference type="PRINTS" id="PR00811">
    <property type="entry name" value="BCTERIALGSPD"/>
</dbReference>
<dbReference type="GO" id="GO:0009306">
    <property type="term" value="P:protein secretion"/>
    <property type="evidence" value="ECO:0007669"/>
    <property type="project" value="InterPro"/>
</dbReference>
<protein>
    <submittedName>
        <fullName evidence="8">Pullulanase secretion envelope pulD</fullName>
    </submittedName>
</protein>
<evidence type="ECO:0000256" key="2">
    <source>
        <dbReference type="ARBA" id="ARBA00022729"/>
    </source>
</evidence>
<dbReference type="InterPro" id="IPR050810">
    <property type="entry name" value="Bact_Secretion_Sys_Channel"/>
</dbReference>
<name>A0AAX1TMN1_9FUSO</name>
<keyword evidence="3" id="KW-0472">Membrane</keyword>
<dbReference type="GeneID" id="78454117"/>
<dbReference type="Gene3D" id="3.30.1370.120">
    <property type="match status" value="1"/>
</dbReference>
<feature type="domain" description="NolW-like" evidence="7">
    <location>
        <begin position="222"/>
        <end position="283"/>
    </location>
</feature>
<dbReference type="SUPFAM" id="SSF49478">
    <property type="entry name" value="Cna protein B-type domain"/>
    <property type="match status" value="1"/>
</dbReference>
<organism evidence="8 9">
    <name type="scientific">Fusobacterium ulcerans</name>
    <dbReference type="NCBI Taxonomy" id="861"/>
    <lineage>
        <taxon>Bacteria</taxon>
        <taxon>Fusobacteriati</taxon>
        <taxon>Fusobacteriota</taxon>
        <taxon>Fusobacteriia</taxon>
        <taxon>Fusobacteriales</taxon>
        <taxon>Fusobacteriaceae</taxon>
        <taxon>Fusobacterium</taxon>
    </lineage>
</organism>
<comment type="similarity">
    <text evidence="4">Belongs to the bacterial secretin family.</text>
</comment>
<dbReference type="Pfam" id="PF00263">
    <property type="entry name" value="Secretin"/>
    <property type="match status" value="1"/>
</dbReference>
<comment type="subcellular location">
    <subcellularLocation>
        <location evidence="5">Cell outer membrane</location>
    </subcellularLocation>
    <subcellularLocation>
        <location evidence="1">Membrane</location>
    </subcellularLocation>
</comment>
<dbReference type="KEGG" id="ful:C4N20_04810"/>
<keyword evidence="2" id="KW-0732">Signal</keyword>
<evidence type="ECO:0000256" key="1">
    <source>
        <dbReference type="ARBA" id="ARBA00004370"/>
    </source>
</evidence>
<dbReference type="EMBL" id="LS483487">
    <property type="protein sequence ID" value="SQJ13235.1"/>
    <property type="molecule type" value="Genomic_DNA"/>
</dbReference>
<dbReference type="GO" id="GO:0015627">
    <property type="term" value="C:type II protein secretion system complex"/>
    <property type="evidence" value="ECO:0007669"/>
    <property type="project" value="TreeGrafter"/>
</dbReference>
<evidence type="ECO:0000256" key="3">
    <source>
        <dbReference type="ARBA" id="ARBA00023136"/>
    </source>
</evidence>
<evidence type="ECO:0000259" key="7">
    <source>
        <dbReference type="Pfam" id="PF03958"/>
    </source>
</evidence>
<dbReference type="PANTHER" id="PTHR30332:SF24">
    <property type="entry name" value="SECRETIN GSPD-RELATED"/>
    <property type="match status" value="1"/>
</dbReference>
<dbReference type="InterPro" id="IPR005644">
    <property type="entry name" value="NolW-like"/>
</dbReference>
<sequence>MKKNLVLLLIFFICYNIYGKMEKVPLKKIKLEQELELKNIILSDALAVISKESGMTVIADDKAKDIVLDLFFAKGENFENILEGITLTNNLKISTINEMLVLSKRNSNISGEMALGGKVLIEGYDKGIEGVKITVQKSSSNPTYTTYGGNFVINDLNPGIYVVKFEKKGFLTSGQIINIDKNINIVTVSMERDKKNSEKIKEEKDINDIMEKTFINGEEFYTERIKLVNISADEVSAILKNSFGESIRVSSIPKMNIIIIVGKKDSTVSAVRLVKELDKEIQQVRITSQILDVTDNLFENLGFDWLYSNSGSIEKNKGLDISLIGKAAVEGAGVSFGSGINLIRQFNDGNDILGLGINLLQATQDLVISAMPSILVADGEEGEFKITEEVIVGEEKKENDNTEKTTYTPLFREAGIILKVKPLIKENGIIFLKVMIEVSNFRLKKSEQENISSDGGTYNSEGGSKIGRSIETTVKMKDGETIFIGGLKRAVVQNLDSRIPFLGTLPVINIFFKNQSVKREITDIYIKLKVDIEKDSWEKDSFDKTELHQKIKDIEERKIYPVF</sequence>
<dbReference type="GO" id="GO:0009279">
    <property type="term" value="C:cell outer membrane"/>
    <property type="evidence" value="ECO:0007669"/>
    <property type="project" value="UniProtKB-SubCell"/>
</dbReference>